<reference evidence="4" key="1">
    <citation type="journal article" date="2021" name="PeerJ">
        <title>Extensive microbial diversity within the chicken gut microbiome revealed by metagenomics and culture.</title>
        <authorList>
            <person name="Gilroy R."/>
            <person name="Ravi A."/>
            <person name="Getino M."/>
            <person name="Pursley I."/>
            <person name="Horton D.L."/>
            <person name="Alikhan N.F."/>
            <person name="Baker D."/>
            <person name="Gharbi K."/>
            <person name="Hall N."/>
            <person name="Watson M."/>
            <person name="Adriaenssens E.M."/>
            <person name="Foster-Nyarko E."/>
            <person name="Jarju S."/>
            <person name="Secka A."/>
            <person name="Antonio M."/>
            <person name="Oren A."/>
            <person name="Chaudhuri R.R."/>
            <person name="La Ragione R."/>
            <person name="Hildebrand F."/>
            <person name="Pallen M.J."/>
        </authorList>
    </citation>
    <scope>NUCLEOTIDE SEQUENCE</scope>
    <source>
        <strain evidence="4">CHK186-1790</strain>
    </source>
</reference>
<gene>
    <name evidence="4" type="ORF">H9701_06460</name>
</gene>
<dbReference type="PANTHER" id="PTHR10908:SF0">
    <property type="entry name" value="SEROTONIN N-ACETYLTRANSFERASE"/>
    <property type="match status" value="1"/>
</dbReference>
<comment type="caution">
    <text evidence="4">The sequence shown here is derived from an EMBL/GenBank/DDBJ whole genome shotgun (WGS) entry which is preliminary data.</text>
</comment>
<dbReference type="Pfam" id="PF00583">
    <property type="entry name" value="Acetyltransf_1"/>
    <property type="match status" value="1"/>
</dbReference>
<dbReference type="SUPFAM" id="SSF55729">
    <property type="entry name" value="Acyl-CoA N-acyltransferases (Nat)"/>
    <property type="match status" value="1"/>
</dbReference>
<reference evidence="4" key="2">
    <citation type="submission" date="2021-04" db="EMBL/GenBank/DDBJ databases">
        <authorList>
            <person name="Gilroy R."/>
        </authorList>
    </citation>
    <scope>NUCLEOTIDE SEQUENCE</scope>
    <source>
        <strain evidence="4">CHK186-1790</strain>
    </source>
</reference>
<sequence length="167" mass="18552">MDIRMGTPADAEALAEVEALCFPAAEAAGKADFRARLAVYPDHFWLLEEDGRLLAFVNGMVSSQPRITDDLFEDPSRHCPDGPWQLIFGVATRPECRKQGLAGRLLRRVIDDARTQGRQGVVLTCKEALIPFYQSFGFENRGVSNSVHGGVVWYDMVLEFPPEPDGK</sequence>
<dbReference type="InterPro" id="IPR051635">
    <property type="entry name" value="SNAT-like"/>
</dbReference>
<keyword evidence="2" id="KW-0012">Acyltransferase</keyword>
<dbReference type="CDD" id="cd04301">
    <property type="entry name" value="NAT_SF"/>
    <property type="match status" value="1"/>
</dbReference>
<dbReference type="GO" id="GO:0008080">
    <property type="term" value="F:N-acetyltransferase activity"/>
    <property type="evidence" value="ECO:0007669"/>
    <property type="project" value="UniProtKB-ARBA"/>
</dbReference>
<evidence type="ECO:0000313" key="4">
    <source>
        <dbReference type="EMBL" id="HJC41178.1"/>
    </source>
</evidence>
<feature type="domain" description="N-acetyltransferase" evidence="3">
    <location>
        <begin position="1"/>
        <end position="161"/>
    </location>
</feature>
<name>A0A9D2P2E1_9FIRM</name>
<organism evidence="4 5">
    <name type="scientific">Candidatus Intestinimonas pullistercoris</name>
    <dbReference type="NCBI Taxonomy" id="2838623"/>
    <lineage>
        <taxon>Bacteria</taxon>
        <taxon>Bacillati</taxon>
        <taxon>Bacillota</taxon>
        <taxon>Clostridia</taxon>
        <taxon>Eubacteriales</taxon>
        <taxon>Intestinimonas</taxon>
    </lineage>
</organism>
<evidence type="ECO:0000313" key="5">
    <source>
        <dbReference type="Proteomes" id="UP000823882"/>
    </source>
</evidence>
<dbReference type="InterPro" id="IPR000182">
    <property type="entry name" value="GNAT_dom"/>
</dbReference>
<dbReference type="AlphaFoldDB" id="A0A9D2P2E1"/>
<proteinExistence type="predicted"/>
<accession>A0A9D2P2E1</accession>
<evidence type="ECO:0000256" key="2">
    <source>
        <dbReference type="ARBA" id="ARBA00023315"/>
    </source>
</evidence>
<evidence type="ECO:0000256" key="1">
    <source>
        <dbReference type="ARBA" id="ARBA00022679"/>
    </source>
</evidence>
<dbReference type="EMBL" id="DWWJ01000110">
    <property type="protein sequence ID" value="HJC41178.1"/>
    <property type="molecule type" value="Genomic_DNA"/>
</dbReference>
<protein>
    <submittedName>
        <fullName evidence="4">GNAT family N-acetyltransferase</fullName>
    </submittedName>
</protein>
<evidence type="ECO:0000259" key="3">
    <source>
        <dbReference type="PROSITE" id="PS51186"/>
    </source>
</evidence>
<dbReference type="Gene3D" id="3.40.630.30">
    <property type="match status" value="1"/>
</dbReference>
<dbReference type="PROSITE" id="PS51186">
    <property type="entry name" value="GNAT"/>
    <property type="match status" value="1"/>
</dbReference>
<dbReference type="Proteomes" id="UP000823882">
    <property type="component" value="Unassembled WGS sequence"/>
</dbReference>
<dbReference type="InterPro" id="IPR016181">
    <property type="entry name" value="Acyl_CoA_acyltransferase"/>
</dbReference>
<dbReference type="PANTHER" id="PTHR10908">
    <property type="entry name" value="SEROTONIN N-ACETYLTRANSFERASE"/>
    <property type="match status" value="1"/>
</dbReference>
<keyword evidence="1" id="KW-0808">Transferase</keyword>